<dbReference type="InterPro" id="IPR027806">
    <property type="entry name" value="HARBI1_dom"/>
</dbReference>
<evidence type="ECO:0000259" key="3">
    <source>
        <dbReference type="Pfam" id="PF13359"/>
    </source>
</evidence>
<organism evidence="4 5">
    <name type="scientific">Halotia branconii CENA392</name>
    <dbReference type="NCBI Taxonomy" id="1539056"/>
    <lineage>
        <taxon>Bacteria</taxon>
        <taxon>Bacillati</taxon>
        <taxon>Cyanobacteriota</taxon>
        <taxon>Cyanophyceae</taxon>
        <taxon>Nostocales</taxon>
        <taxon>Nodulariaceae</taxon>
        <taxon>Halotia</taxon>
    </lineage>
</organism>
<dbReference type="Pfam" id="PF13359">
    <property type="entry name" value="DDE_Tnp_4"/>
    <property type="match status" value="1"/>
</dbReference>
<dbReference type="EMBL" id="CP124543">
    <property type="protein sequence ID" value="WGV25369.1"/>
    <property type="molecule type" value="Genomic_DNA"/>
</dbReference>
<gene>
    <name evidence="4" type="ORF">QI031_27090</name>
</gene>
<evidence type="ECO:0000313" key="4">
    <source>
        <dbReference type="EMBL" id="WGV25369.1"/>
    </source>
</evidence>
<dbReference type="Proteomes" id="UP001223520">
    <property type="component" value="Chromosome"/>
</dbReference>
<name>A0AAJ6NRG5_9CYAN</name>
<feature type="domain" description="DDE Tnp4" evidence="3">
    <location>
        <begin position="34"/>
        <end position="113"/>
    </location>
</feature>
<accession>A0AAJ6NRG5</accession>
<sequence>MREILLASQIEEASVDSQKSHELQRMLSEYELIIDSAKQAIARPVDYQEQKRYYSGNKKMRTLKNQFIILPSGEDIVDIWVRMLGKTSDINLFRVTQNKFADSQRLIGDKAYIWR</sequence>
<keyword evidence="5" id="KW-1185">Reference proteome</keyword>
<proteinExistence type="predicted"/>
<dbReference type="GO" id="GO:0046872">
    <property type="term" value="F:metal ion binding"/>
    <property type="evidence" value="ECO:0007669"/>
    <property type="project" value="UniProtKB-KW"/>
</dbReference>
<reference evidence="4 5" key="1">
    <citation type="journal article" date="2023" name="Limnol Oceanogr Lett">
        <title>Environmental adaptations by the intertidal Antarctic cyanobacterium Halotia branconii CENA392 as revealed using long-read genome sequencing.</title>
        <authorList>
            <person name="Dextro R.B."/>
            <person name="Delbaje E."/>
            <person name="Freitas P.N.N."/>
            <person name="Geraldes V."/>
            <person name="Pinto E."/>
            <person name="Long P.F."/>
            <person name="Fiore M.F."/>
        </authorList>
    </citation>
    <scope>NUCLEOTIDE SEQUENCE [LARGE SCALE GENOMIC DNA]</scope>
    <source>
        <strain evidence="4 5">CENA392</strain>
    </source>
</reference>
<dbReference type="KEGG" id="hbq:QI031_27090"/>
<evidence type="ECO:0000256" key="2">
    <source>
        <dbReference type="ARBA" id="ARBA00022723"/>
    </source>
</evidence>
<protein>
    <submittedName>
        <fullName evidence="4">Transposase family protein</fullName>
    </submittedName>
</protein>
<keyword evidence="2" id="KW-0479">Metal-binding</keyword>
<dbReference type="RefSeq" id="WP_281482670.1">
    <property type="nucleotide sequence ID" value="NZ_CP124543.1"/>
</dbReference>
<comment type="cofactor">
    <cofactor evidence="1">
        <name>a divalent metal cation</name>
        <dbReference type="ChEBI" id="CHEBI:60240"/>
    </cofactor>
</comment>
<dbReference type="AlphaFoldDB" id="A0AAJ6NRG5"/>
<evidence type="ECO:0000256" key="1">
    <source>
        <dbReference type="ARBA" id="ARBA00001968"/>
    </source>
</evidence>
<evidence type="ECO:0000313" key="5">
    <source>
        <dbReference type="Proteomes" id="UP001223520"/>
    </source>
</evidence>